<comment type="similarity">
    <text evidence="4">Belongs to the MIEAP family.</text>
</comment>
<dbReference type="GO" id="GO:0035694">
    <property type="term" value="P:mitochondrial protein catabolic process"/>
    <property type="evidence" value="ECO:0007669"/>
    <property type="project" value="InterPro"/>
</dbReference>
<dbReference type="KEGG" id="bmy:BM_BM14231"/>
<feature type="compositionally biased region" description="Low complexity" evidence="14">
    <location>
        <begin position="437"/>
        <end position="446"/>
    </location>
</feature>
<accession>A0A0J9XXL8</accession>
<dbReference type="InterPro" id="IPR031981">
    <property type="entry name" value="MIEAP_C"/>
</dbReference>
<dbReference type="Proteomes" id="UP000006672">
    <property type="component" value="Unassembled WGS sequence"/>
</dbReference>
<feature type="coiled-coil region" evidence="13">
    <location>
        <begin position="223"/>
        <end position="250"/>
    </location>
</feature>
<dbReference type="GO" id="GO:0005759">
    <property type="term" value="C:mitochondrial matrix"/>
    <property type="evidence" value="ECO:0007669"/>
    <property type="project" value="UniProtKB-SubCell"/>
</dbReference>
<dbReference type="GeneID" id="6101963"/>
<dbReference type="AlphaFoldDB" id="A0A0K0J0L3"/>
<reference evidence="17" key="3">
    <citation type="submission" date="2019-04" db="EMBL/GenBank/DDBJ databases">
        <authorList>
            <person name="Howe K."/>
            <person name="Paulini M."/>
            <person name="Williams G."/>
        </authorList>
    </citation>
    <scope>NUCLEOTIDE SEQUENCE [LARGE SCALE GENOMIC DNA]</scope>
    <source>
        <strain evidence="17">FR3</strain>
    </source>
</reference>
<feature type="compositionally biased region" description="Basic residues" evidence="14">
    <location>
        <begin position="417"/>
        <end position="435"/>
    </location>
</feature>
<dbReference type="RefSeq" id="XP_042933860.1">
    <property type="nucleotide sequence ID" value="XM_043077926.1"/>
</dbReference>
<keyword evidence="10" id="KW-0496">Mitochondrion</keyword>
<proteinExistence type="inferred from homology"/>
<evidence type="ECO:0000256" key="1">
    <source>
        <dbReference type="ARBA" id="ARBA00004294"/>
    </source>
</evidence>
<dbReference type="WBParaSite" id="Bm14231.1">
    <property type="protein sequence ID" value="Bm14231.1"/>
    <property type="gene ID" value="WBGene00234492"/>
</dbReference>
<dbReference type="GO" id="GO:0035695">
    <property type="term" value="P:mitophagy by internal vacuole formation"/>
    <property type="evidence" value="ECO:0007669"/>
    <property type="project" value="TreeGrafter"/>
</dbReference>
<evidence type="ECO:0000256" key="13">
    <source>
        <dbReference type="SAM" id="Coils"/>
    </source>
</evidence>
<keyword evidence="11" id="KW-0472">Membrane</keyword>
<evidence type="ECO:0000256" key="6">
    <source>
        <dbReference type="ARBA" id="ARBA00022490"/>
    </source>
</evidence>
<accession>A0A4E9F905</accession>
<gene>
    <name evidence="20" type="ORF">Bm14231</name>
    <name evidence="17" type="ORF">BM_BM14231</name>
    <name evidence="16" type="ORF">BM_Bm14231</name>
</gene>
<feature type="domain" description="Mitochondria-eating protein C-terminal" evidence="15">
    <location>
        <begin position="567"/>
        <end position="765"/>
    </location>
</feature>
<evidence type="ECO:0000256" key="9">
    <source>
        <dbReference type="ARBA" id="ARBA00023121"/>
    </source>
</evidence>
<evidence type="ECO:0000256" key="2">
    <source>
        <dbReference type="ARBA" id="ARBA00004305"/>
    </source>
</evidence>
<protein>
    <recommendedName>
        <fullName evidence="5">Mitochondria-eating protein</fullName>
    </recommendedName>
    <alternativeName>
        <fullName evidence="12">Spermatogenesis-associated protein 18</fullName>
    </alternativeName>
</protein>
<reference evidence="16 18" key="1">
    <citation type="journal article" date="2007" name="Science">
        <title>Draft genome of the filarial nematode parasite Brugia malayi.</title>
        <authorList>
            <person name="Ghedin E."/>
            <person name="Wang S."/>
            <person name="Spiro D."/>
            <person name="Caler E."/>
            <person name="Zhao Q."/>
            <person name="Crabtree J."/>
            <person name="Allen J.E."/>
            <person name="Delcher A.L."/>
            <person name="Guiliano D.B."/>
            <person name="Miranda-Saavedra D."/>
            <person name="Angiuoli S.V."/>
            <person name="Creasy T."/>
            <person name="Amedeo P."/>
            <person name="Haas B."/>
            <person name="El-Sayed N.M."/>
            <person name="Wortman J.R."/>
            <person name="Feldblyum T."/>
            <person name="Tallon L."/>
            <person name="Schatz M."/>
            <person name="Shumway M."/>
            <person name="Koo H."/>
            <person name="Salzberg S.L."/>
            <person name="Schobel S."/>
            <person name="Pertea M."/>
            <person name="Pop M."/>
            <person name="White O."/>
            <person name="Barton G.J."/>
            <person name="Carlow C.K."/>
            <person name="Crawford M.J."/>
            <person name="Daub J."/>
            <person name="Dimmic M.W."/>
            <person name="Estes C.F."/>
            <person name="Foster J.M."/>
            <person name="Ganatra M."/>
            <person name="Gregory W.F."/>
            <person name="Johnson N.M."/>
            <person name="Jin J."/>
            <person name="Komuniecki R."/>
            <person name="Korf I."/>
            <person name="Kumar S."/>
            <person name="Laney S."/>
            <person name="Li B.W."/>
            <person name="Li W."/>
            <person name="Lindblom T.H."/>
            <person name="Lustigman S."/>
            <person name="Ma D."/>
            <person name="Maina C.V."/>
            <person name="Martin D.M."/>
            <person name="McCarter J.P."/>
            <person name="McReynolds L."/>
            <person name="Mitreva M."/>
            <person name="Nutman T.B."/>
            <person name="Parkinson J."/>
            <person name="Peregrin-Alvarez J.M."/>
            <person name="Poole C."/>
            <person name="Ren Q."/>
            <person name="Saunders L."/>
            <person name="Sluder A.E."/>
            <person name="Smith K."/>
            <person name="Stanke M."/>
            <person name="Unnasch T.R."/>
            <person name="Ware J."/>
            <person name="Wei A.D."/>
            <person name="Weil G."/>
            <person name="Williams D.J."/>
            <person name="Zhang Y."/>
            <person name="Williams S.A."/>
            <person name="Fraser-Liggett C."/>
            <person name="Slatko B."/>
            <person name="Blaxter M.L."/>
            <person name="Scott A.L."/>
        </authorList>
    </citation>
    <scope>NUCLEOTIDE SEQUENCE</scope>
    <source>
        <strain evidence="16 18">FR3</strain>
    </source>
</reference>
<evidence type="ECO:0000256" key="11">
    <source>
        <dbReference type="ARBA" id="ARBA00023136"/>
    </source>
</evidence>
<evidence type="ECO:0000256" key="7">
    <source>
        <dbReference type="ARBA" id="ARBA00022787"/>
    </source>
</evidence>
<dbReference type="OrthoDB" id="6047381at2759"/>
<evidence type="ECO:0000256" key="5">
    <source>
        <dbReference type="ARBA" id="ARBA00019863"/>
    </source>
</evidence>
<evidence type="ECO:0000313" key="19">
    <source>
        <dbReference type="WBParaSite" id="Bm14231.1"/>
    </source>
</evidence>
<dbReference type="EMBL" id="LN856981">
    <property type="protein sequence ID" value="CDP97396.2"/>
    <property type="molecule type" value="Genomic_DNA"/>
</dbReference>
<evidence type="ECO:0000313" key="16">
    <source>
        <dbReference type="EMBL" id="CDP97396.2"/>
    </source>
</evidence>
<evidence type="ECO:0000256" key="12">
    <source>
        <dbReference type="ARBA" id="ARBA00032687"/>
    </source>
</evidence>
<dbReference type="PANTHER" id="PTHR21771:SF1">
    <property type="entry name" value="MITOCHONDRIA-EATING PROTEIN"/>
    <property type="match status" value="1"/>
</dbReference>
<evidence type="ECO:0000313" key="17">
    <source>
        <dbReference type="EMBL" id="VIO92801.1"/>
    </source>
</evidence>
<feature type="region of interest" description="Disordered" evidence="14">
    <location>
        <begin position="413"/>
        <end position="447"/>
    </location>
</feature>
<dbReference type="CTD" id="6101963"/>
<reference evidence="19" key="4">
    <citation type="submission" date="2022-04" db="UniProtKB">
        <authorList>
            <consortium name="WormBaseParasite"/>
        </authorList>
    </citation>
    <scope>IDENTIFICATION</scope>
</reference>
<comment type="subcellular location">
    <subcellularLocation>
        <location evidence="3">Cytoplasm</location>
    </subcellularLocation>
    <subcellularLocation>
        <location evidence="2">Mitochondrion matrix</location>
    </subcellularLocation>
    <subcellularLocation>
        <location evidence="1">Mitochondrion outer membrane</location>
    </subcellularLocation>
</comment>
<evidence type="ECO:0000313" key="20">
    <source>
        <dbReference type="WormBase" id="Bm14231"/>
    </source>
</evidence>
<dbReference type="Pfam" id="PF16026">
    <property type="entry name" value="MIEAP"/>
    <property type="match status" value="1"/>
</dbReference>
<organism evidence="16">
    <name type="scientific">Brugia malayi</name>
    <name type="common">Filarial nematode worm</name>
    <dbReference type="NCBI Taxonomy" id="6279"/>
    <lineage>
        <taxon>Eukaryota</taxon>
        <taxon>Metazoa</taxon>
        <taxon>Ecdysozoa</taxon>
        <taxon>Nematoda</taxon>
        <taxon>Chromadorea</taxon>
        <taxon>Rhabditida</taxon>
        <taxon>Spirurina</taxon>
        <taxon>Spiruromorpha</taxon>
        <taxon>Filarioidea</taxon>
        <taxon>Onchocercidae</taxon>
        <taxon>Brugia</taxon>
    </lineage>
</organism>
<evidence type="ECO:0000256" key="8">
    <source>
        <dbReference type="ARBA" id="ARBA00023054"/>
    </source>
</evidence>
<keyword evidence="18" id="KW-1185">Reference proteome</keyword>
<accession>A0A0K0J0L3</accession>
<evidence type="ECO:0000259" key="15">
    <source>
        <dbReference type="Pfam" id="PF16026"/>
    </source>
</evidence>
<dbReference type="WormBase" id="Bm14231">
    <property type="protein sequence ID" value="BM38724"/>
    <property type="gene ID" value="WBGene00234492"/>
</dbReference>
<evidence type="ECO:0000256" key="14">
    <source>
        <dbReference type="SAM" id="MobiDB-lite"/>
    </source>
</evidence>
<dbReference type="InterPro" id="IPR026169">
    <property type="entry name" value="MIEAP"/>
</dbReference>
<evidence type="ECO:0000313" key="18">
    <source>
        <dbReference type="Proteomes" id="UP000006672"/>
    </source>
</evidence>
<keyword evidence="7" id="KW-1000">Mitochondrion outer membrane</keyword>
<dbReference type="GO" id="GO:0005741">
    <property type="term" value="C:mitochondrial outer membrane"/>
    <property type="evidence" value="ECO:0007669"/>
    <property type="project" value="UniProtKB-SubCell"/>
</dbReference>
<dbReference type="GO" id="GO:0008289">
    <property type="term" value="F:lipid binding"/>
    <property type="evidence" value="ECO:0007669"/>
    <property type="project" value="UniProtKB-KW"/>
</dbReference>
<keyword evidence="8 13" id="KW-0175">Coiled coil</keyword>
<reference evidence="16" key="2">
    <citation type="submission" date="2012-12" db="EMBL/GenBank/DDBJ databases">
        <authorList>
            <person name="Gao Y.W."/>
            <person name="Fan S.T."/>
            <person name="Sun H.T."/>
            <person name="Wang Z."/>
            <person name="Gao X.L."/>
            <person name="Li Y.G."/>
            <person name="Wang T.C."/>
            <person name="Zhang K."/>
            <person name="Xu W.W."/>
            <person name="Yu Z.J."/>
            <person name="Xia X.Z."/>
        </authorList>
    </citation>
    <scope>NUCLEOTIDE SEQUENCE</scope>
    <source>
        <strain evidence="16">FR3</strain>
    </source>
</reference>
<sequence>METTATISTLSPRISSSFNFEYTDIRGRYSSNDHRSTASMINYYSCNNSILNHQIIHQLIIQLKTSNVENFRDFLKLFPPVKQLIRMIPSTLPLLDIIITKSLKFHKTNSSKGALHYNELFNNLLWWIAYNEQKNVPQVRISKVEITRVTQSRSNLSSTTYEDWEKHIRSILAAIKIDSPSILEAARDVELCLADSLEALGCHGLINCSEGLIRLLDAICLEVSNHQKRLKQVAKQLRNLKIDKSEFEASSAASHHRHVNLHLSQVYLRISNNNRIKNFLIESLINPNLSSLLRIVCRRVICDQTLIKLYKVLVNSAPSDYAISETDPIVADVIATFNMAYHRLLSLSSMNHYQFNECPNSNKYISETSHEEDLAQYRLLLSTSDTDTETDPSCSDLASSNSQIAIASSFGKGIQRNNRKRSGRMKKGYSTKIHPRNNSTSTGNNGVSRHHSLIDLRYSSCSCNNRCIARSGMRSARSMNSLKHNDSTAQSHHHYQMLVDQCSLAKDDAKIERLYSECYETKSQVQLMAEQENERAIDRFSKKEHSFGVAKNKDKNSCRATCEETLELVKKFRNLYYKDGKEILKILEGLPEFRGSKDLQHKILMLTVVLSYRSVQQNVERRRRMIFKILGDLPSENEESENLEDAIYKYMSRKAVDDHGKNSITKQIMSQIRNALCNFPSLRSCTFFNKFILDCVTTTWSLVVGLNGKPPRMYIEYQGRRFDANRHQRHIVSSNIRSSTVRQYLWPAIVDKSTGTCVHKAVVIT</sequence>
<keyword evidence="6" id="KW-0963">Cytoplasm</keyword>
<name>A0A0K0J0L3_BRUMA</name>
<keyword evidence="9" id="KW-0446">Lipid-binding</keyword>
<evidence type="ECO:0000256" key="4">
    <source>
        <dbReference type="ARBA" id="ARBA00008233"/>
    </source>
</evidence>
<evidence type="ECO:0000256" key="10">
    <source>
        <dbReference type="ARBA" id="ARBA00023128"/>
    </source>
</evidence>
<dbReference type="PANTHER" id="PTHR21771">
    <property type="entry name" value="MITOCHONDRIA-EATING PROTEIN-RELATED"/>
    <property type="match status" value="1"/>
</dbReference>
<dbReference type="EMBL" id="CAAKNF010000193">
    <property type="protein sequence ID" value="VIO92801.1"/>
    <property type="molecule type" value="Genomic_DNA"/>
</dbReference>
<evidence type="ECO:0000256" key="3">
    <source>
        <dbReference type="ARBA" id="ARBA00004496"/>
    </source>
</evidence>